<evidence type="ECO:0000313" key="3">
    <source>
        <dbReference type="Proteomes" id="UP000243378"/>
    </source>
</evidence>
<reference evidence="2 3" key="1">
    <citation type="submission" date="2016-10" db="EMBL/GenBank/DDBJ databases">
        <authorList>
            <person name="de Groot N.N."/>
        </authorList>
    </citation>
    <scope>NUCLEOTIDE SEQUENCE [LARGE SCALE GENOMIC DNA]</scope>
    <source>
        <strain evidence="2 3">LMG 25475</strain>
    </source>
</reference>
<dbReference type="Proteomes" id="UP000243378">
    <property type="component" value="Unassembled WGS sequence"/>
</dbReference>
<dbReference type="STRING" id="640205.SAMN05216381_3240"/>
<organism evidence="2 3">
    <name type="scientific">Phytopseudomonas seleniipraecipitans</name>
    <dbReference type="NCBI Taxonomy" id="640205"/>
    <lineage>
        <taxon>Bacteria</taxon>
        <taxon>Pseudomonadati</taxon>
        <taxon>Pseudomonadota</taxon>
        <taxon>Gammaproteobacteria</taxon>
        <taxon>Pseudomonadales</taxon>
        <taxon>Pseudomonadaceae</taxon>
        <taxon>Phytopseudomonas</taxon>
    </lineage>
</organism>
<name>A0A1G7RQV0_9GAMM</name>
<evidence type="ECO:0000313" key="2">
    <source>
        <dbReference type="EMBL" id="SDG13158.1"/>
    </source>
</evidence>
<dbReference type="AlphaFoldDB" id="A0A1G7RQV0"/>
<dbReference type="EMBL" id="FNBM01000007">
    <property type="protein sequence ID" value="SDG13158.1"/>
    <property type="molecule type" value="Genomic_DNA"/>
</dbReference>
<evidence type="ECO:0000256" key="1">
    <source>
        <dbReference type="SAM" id="MobiDB-lite"/>
    </source>
</evidence>
<feature type="compositionally biased region" description="Polar residues" evidence="1">
    <location>
        <begin position="26"/>
        <end position="40"/>
    </location>
</feature>
<sequence>METTSKEFEAGAEVGKDDAEPYANKSFRSSGHTGSHTAMS</sequence>
<protein>
    <submittedName>
        <fullName evidence="2">Uncharacterized protein</fullName>
    </submittedName>
</protein>
<feature type="region of interest" description="Disordered" evidence="1">
    <location>
        <begin position="1"/>
        <end position="40"/>
    </location>
</feature>
<accession>A0A1G7RQV0</accession>
<gene>
    <name evidence="2" type="ORF">SAMN05216381_3240</name>
</gene>
<proteinExistence type="predicted"/>
<feature type="compositionally biased region" description="Basic and acidic residues" evidence="1">
    <location>
        <begin position="1"/>
        <end position="19"/>
    </location>
</feature>